<dbReference type="PANTHER" id="PTHR43791:SF23">
    <property type="entry name" value="MAJOR FACILITATOR SUPERFAMILY (MFS) PROFILE DOMAIN-CONTAINING PROTEIN"/>
    <property type="match status" value="1"/>
</dbReference>
<evidence type="ECO:0000256" key="3">
    <source>
        <dbReference type="ARBA" id="ARBA00022692"/>
    </source>
</evidence>
<dbReference type="Proteomes" id="UP001610335">
    <property type="component" value="Unassembled WGS sequence"/>
</dbReference>
<evidence type="ECO:0000256" key="7">
    <source>
        <dbReference type="SAM" id="Phobius"/>
    </source>
</evidence>
<feature type="transmembrane region" description="Helical" evidence="7">
    <location>
        <begin position="185"/>
        <end position="205"/>
    </location>
</feature>
<evidence type="ECO:0000256" key="6">
    <source>
        <dbReference type="SAM" id="MobiDB-lite"/>
    </source>
</evidence>
<name>A0ABR4IHU1_9EURO</name>
<evidence type="ECO:0000313" key="10">
    <source>
        <dbReference type="Proteomes" id="UP001610335"/>
    </source>
</evidence>
<feature type="transmembrane region" description="Helical" evidence="7">
    <location>
        <begin position="217"/>
        <end position="239"/>
    </location>
</feature>
<sequence>MADKKDSRSSCIEDIDERQLSKGATRIPVKPASLTALSEAEYTKMGRRATLKLDALIMPCMVIMYIFNYLDRQNIAAAKLAGIEADLNISDVQYQTCVSILFVGYILMQVPSNIIVGKIRWPGIYICISMAIWGTLSALTAIVHNFAGLMASRFFLGFIEAVFFPGALFYMSLFYTRKQYALRTAILYSGSQLGNAFGGLFAIGILKLDGKSGMEGWRWLFLIEGVITIALAIIIAFILPNKLTSVRGCTKLEQEWLVWNFEEDQGQQDNADEISAKKGLLMAVTDPKTWLLMGTLYAVYIAAAVSNFFPSVVATLGYSRNETYALTAPPYVLCVIVMVVNGFHSDKKQERYWHIICPMVICIAANILAVATLNTTARYVAMMLMPGSFYAATTVILSWVAGSLSQPAIKRASAIALINAVCNTPNVWCSYLYGSSPRYLVAFLVNLAASVVAIVAATATRMYLRQQNHRLDNDIDTGRNGPTPAQQAAGFRYTL</sequence>
<dbReference type="PANTHER" id="PTHR43791">
    <property type="entry name" value="PERMEASE-RELATED"/>
    <property type="match status" value="1"/>
</dbReference>
<feature type="region of interest" description="Disordered" evidence="6">
    <location>
        <begin position="473"/>
        <end position="495"/>
    </location>
</feature>
<feature type="transmembrane region" description="Helical" evidence="7">
    <location>
        <begin position="92"/>
        <end position="110"/>
    </location>
</feature>
<accession>A0ABR4IHU1</accession>
<evidence type="ECO:0000256" key="4">
    <source>
        <dbReference type="ARBA" id="ARBA00022989"/>
    </source>
</evidence>
<feature type="transmembrane region" description="Helical" evidence="7">
    <location>
        <begin position="414"/>
        <end position="433"/>
    </location>
</feature>
<gene>
    <name evidence="9" type="ORF">BDW59DRAFT_160295</name>
</gene>
<dbReference type="PROSITE" id="PS50850">
    <property type="entry name" value="MFS"/>
    <property type="match status" value="1"/>
</dbReference>
<dbReference type="InterPro" id="IPR036259">
    <property type="entry name" value="MFS_trans_sf"/>
</dbReference>
<keyword evidence="5 7" id="KW-0472">Membrane</keyword>
<dbReference type="EMBL" id="JBFXLS010000025">
    <property type="protein sequence ID" value="KAL2827328.1"/>
    <property type="molecule type" value="Genomic_DNA"/>
</dbReference>
<feature type="transmembrane region" description="Helical" evidence="7">
    <location>
        <begin position="439"/>
        <end position="460"/>
    </location>
</feature>
<dbReference type="Gene3D" id="1.20.1250.20">
    <property type="entry name" value="MFS general substrate transporter like domains"/>
    <property type="match status" value="2"/>
</dbReference>
<feature type="transmembrane region" description="Helical" evidence="7">
    <location>
        <begin position="154"/>
        <end position="173"/>
    </location>
</feature>
<proteinExistence type="predicted"/>
<feature type="transmembrane region" description="Helical" evidence="7">
    <location>
        <begin position="355"/>
        <end position="373"/>
    </location>
</feature>
<keyword evidence="4 7" id="KW-1133">Transmembrane helix</keyword>
<evidence type="ECO:0000256" key="1">
    <source>
        <dbReference type="ARBA" id="ARBA00004141"/>
    </source>
</evidence>
<feature type="transmembrane region" description="Helical" evidence="7">
    <location>
        <begin position="53"/>
        <end position="70"/>
    </location>
</feature>
<dbReference type="InterPro" id="IPR011701">
    <property type="entry name" value="MFS"/>
</dbReference>
<protein>
    <submittedName>
        <fullName evidence="9">Major facilitator superfamily domain-containing protein</fullName>
    </submittedName>
</protein>
<dbReference type="SUPFAM" id="SSF103473">
    <property type="entry name" value="MFS general substrate transporter"/>
    <property type="match status" value="1"/>
</dbReference>
<reference evidence="9 10" key="1">
    <citation type="submission" date="2024-07" db="EMBL/GenBank/DDBJ databases">
        <title>Section-level genome sequencing and comparative genomics of Aspergillus sections Usti and Cavernicolus.</title>
        <authorList>
            <consortium name="Lawrence Berkeley National Laboratory"/>
            <person name="Nybo J.L."/>
            <person name="Vesth T.C."/>
            <person name="Theobald S."/>
            <person name="Frisvad J.C."/>
            <person name="Larsen T.O."/>
            <person name="Kjaerboelling I."/>
            <person name="Rothschild-Mancinelli K."/>
            <person name="Lyhne E.K."/>
            <person name="Kogle M.E."/>
            <person name="Barry K."/>
            <person name="Clum A."/>
            <person name="Na H."/>
            <person name="Ledsgaard L."/>
            <person name="Lin J."/>
            <person name="Lipzen A."/>
            <person name="Kuo A."/>
            <person name="Riley R."/>
            <person name="Mondo S."/>
            <person name="LaButti K."/>
            <person name="Haridas S."/>
            <person name="Pangalinan J."/>
            <person name="Salamov A.A."/>
            <person name="Simmons B.A."/>
            <person name="Magnuson J.K."/>
            <person name="Chen J."/>
            <person name="Drula E."/>
            <person name="Henrissat B."/>
            <person name="Wiebenga A."/>
            <person name="Lubbers R.J."/>
            <person name="Gomes A.C."/>
            <person name="Makela M.R."/>
            <person name="Stajich J."/>
            <person name="Grigoriev I.V."/>
            <person name="Mortensen U.H."/>
            <person name="De vries R.P."/>
            <person name="Baker S.E."/>
            <person name="Andersen M.R."/>
        </authorList>
    </citation>
    <scope>NUCLEOTIDE SEQUENCE [LARGE SCALE GENOMIC DNA]</scope>
    <source>
        <strain evidence="9 10">CBS 600.67</strain>
    </source>
</reference>
<keyword evidence="2" id="KW-0813">Transport</keyword>
<evidence type="ECO:0000259" key="8">
    <source>
        <dbReference type="PROSITE" id="PS50850"/>
    </source>
</evidence>
<feature type="transmembrane region" description="Helical" evidence="7">
    <location>
        <begin position="324"/>
        <end position="343"/>
    </location>
</feature>
<dbReference type="InterPro" id="IPR020846">
    <property type="entry name" value="MFS_dom"/>
</dbReference>
<feature type="domain" description="Major facilitator superfamily (MFS) profile" evidence="8">
    <location>
        <begin position="57"/>
        <end position="468"/>
    </location>
</feature>
<organism evidence="9 10">
    <name type="scientific">Aspergillus cavernicola</name>
    <dbReference type="NCBI Taxonomy" id="176166"/>
    <lineage>
        <taxon>Eukaryota</taxon>
        <taxon>Fungi</taxon>
        <taxon>Dikarya</taxon>
        <taxon>Ascomycota</taxon>
        <taxon>Pezizomycotina</taxon>
        <taxon>Eurotiomycetes</taxon>
        <taxon>Eurotiomycetidae</taxon>
        <taxon>Eurotiales</taxon>
        <taxon>Aspergillaceae</taxon>
        <taxon>Aspergillus</taxon>
        <taxon>Aspergillus subgen. Nidulantes</taxon>
    </lineage>
</organism>
<evidence type="ECO:0000313" key="9">
    <source>
        <dbReference type="EMBL" id="KAL2827328.1"/>
    </source>
</evidence>
<evidence type="ECO:0000256" key="2">
    <source>
        <dbReference type="ARBA" id="ARBA00022448"/>
    </source>
</evidence>
<keyword evidence="3 7" id="KW-0812">Transmembrane</keyword>
<comment type="caution">
    <text evidence="9">The sequence shown here is derived from an EMBL/GenBank/DDBJ whole genome shotgun (WGS) entry which is preliminary data.</text>
</comment>
<comment type="subcellular location">
    <subcellularLocation>
        <location evidence="1">Membrane</location>
        <topology evidence="1">Multi-pass membrane protein</topology>
    </subcellularLocation>
</comment>
<feature type="transmembrane region" description="Helical" evidence="7">
    <location>
        <begin position="297"/>
        <end position="318"/>
    </location>
</feature>
<feature type="transmembrane region" description="Helical" evidence="7">
    <location>
        <begin position="122"/>
        <end position="142"/>
    </location>
</feature>
<dbReference type="Pfam" id="PF07690">
    <property type="entry name" value="MFS_1"/>
    <property type="match status" value="1"/>
</dbReference>
<evidence type="ECO:0000256" key="5">
    <source>
        <dbReference type="ARBA" id="ARBA00023136"/>
    </source>
</evidence>
<feature type="transmembrane region" description="Helical" evidence="7">
    <location>
        <begin position="379"/>
        <end position="402"/>
    </location>
</feature>
<keyword evidence="10" id="KW-1185">Reference proteome</keyword>